<gene>
    <name evidence="1" type="ORF">L6E24_05645</name>
</gene>
<dbReference type="AlphaFoldDB" id="A0A9E7TMS0"/>
<dbReference type="EMBL" id="CP096115">
    <property type="protein sequence ID" value="UUX93601.1"/>
    <property type="molecule type" value="Genomic_DNA"/>
</dbReference>
<evidence type="ECO:0000313" key="1">
    <source>
        <dbReference type="EMBL" id="UUX93601.1"/>
    </source>
</evidence>
<accession>A0A9E7TMS0</accession>
<protein>
    <submittedName>
        <fullName evidence="1">Uncharacterized protein</fullName>
    </submittedName>
</protein>
<sequence>MIGVVLMKCLSFLVLLIIVSLVLLSGCLGEGPGSSLPEEGTPVSDNSESFGLFNETSGSDLSDSNRMDLSYAFMSLMLSVSDGYLTGDNYSLRIIRGTNADIYGNCDAWVVGAVRDGEDILLKYTLSGWSEEPWPGVLRGDDINIDEIISPSELFENNSLLISGIIDNSVDPHMDLEISSGYYRILINDGGVLTALKFDSKTGDVI</sequence>
<dbReference type="GeneID" id="74307161"/>
<proteinExistence type="predicted"/>
<organism evidence="1 2">
    <name type="scientific">Methanoplanus endosymbiosus</name>
    <dbReference type="NCBI Taxonomy" id="33865"/>
    <lineage>
        <taxon>Archaea</taxon>
        <taxon>Methanobacteriati</taxon>
        <taxon>Methanobacteriota</taxon>
        <taxon>Stenosarchaea group</taxon>
        <taxon>Methanomicrobia</taxon>
        <taxon>Methanomicrobiales</taxon>
        <taxon>Methanomicrobiaceae</taxon>
        <taxon>Methanoplanus</taxon>
    </lineage>
</organism>
<dbReference type="Proteomes" id="UP001060368">
    <property type="component" value="Chromosome"/>
</dbReference>
<keyword evidence="2" id="KW-1185">Reference proteome</keyword>
<dbReference type="RefSeq" id="WP_257743738.1">
    <property type="nucleotide sequence ID" value="NZ_CP096115.1"/>
</dbReference>
<reference evidence="1" key="1">
    <citation type="submission" date="2022-04" db="EMBL/GenBank/DDBJ databases">
        <title>Complete genome of Methanoplanus endosymbiosus DSM 3599.</title>
        <authorList>
            <person name="Chen S.-C."/>
            <person name="You Y.-T."/>
            <person name="Zhou Y.-Z."/>
            <person name="Lai M.-C."/>
        </authorList>
    </citation>
    <scope>NUCLEOTIDE SEQUENCE</scope>
    <source>
        <strain evidence="1">DSM 3599</strain>
    </source>
</reference>
<name>A0A9E7TMS0_9EURY</name>
<evidence type="ECO:0000313" key="2">
    <source>
        <dbReference type="Proteomes" id="UP001060368"/>
    </source>
</evidence>
<dbReference type="KEGG" id="mend:L6E24_05645"/>